<dbReference type="GO" id="GO:1902975">
    <property type="term" value="P:mitotic DNA replication initiation"/>
    <property type="evidence" value="ECO:0007669"/>
    <property type="project" value="TreeGrafter"/>
</dbReference>
<dbReference type="AlphaFoldDB" id="A0A0M0K152"/>
<sequence length="232" mass="25711">MSTSLLDEILKGEEVLATGRRAPCLRAPHSAASSHARLLRSLVTGRSLPQALPCTLLHEGRHLAMLDPTARQPELPLEEGTQLKLPIWLVKSLVGRGHVEVQLPKCYGPVWRNALRANAGHQDLGSQYENYFDVGVQLLQLVDENELGDLGKELLTGFSSRFHGLLDAALNLTDQIDSSALKHKLTLREKNIFDTGRDASQGWHRWKSERTRAKIEPSTLVGNKRKHGAQTA</sequence>
<dbReference type="GO" id="GO:0000811">
    <property type="term" value="C:GINS complex"/>
    <property type="evidence" value="ECO:0007669"/>
    <property type="project" value="TreeGrafter"/>
</dbReference>
<dbReference type="InterPro" id="IPR010492">
    <property type="entry name" value="GINS_Psf3"/>
</dbReference>
<proteinExistence type="predicted"/>
<gene>
    <name evidence="1" type="ORF">Ctob_015437</name>
</gene>
<evidence type="ECO:0000313" key="2">
    <source>
        <dbReference type="Proteomes" id="UP000037460"/>
    </source>
</evidence>
<dbReference type="Proteomes" id="UP000037460">
    <property type="component" value="Unassembled WGS sequence"/>
</dbReference>
<evidence type="ECO:0000313" key="1">
    <source>
        <dbReference type="EMBL" id="KOO32606.1"/>
    </source>
</evidence>
<reference evidence="2" key="1">
    <citation type="journal article" date="2015" name="PLoS Genet.">
        <title>Genome Sequence and Transcriptome Analyses of Chrysochromulina tobin: Metabolic Tools for Enhanced Algal Fitness in the Prominent Order Prymnesiales (Haptophyceae).</title>
        <authorList>
            <person name="Hovde B.T."/>
            <person name="Deodato C.R."/>
            <person name="Hunsperger H.M."/>
            <person name="Ryken S.A."/>
            <person name="Yost W."/>
            <person name="Jha R.K."/>
            <person name="Patterson J."/>
            <person name="Monnat R.J. Jr."/>
            <person name="Barlow S.B."/>
            <person name="Starkenburg S.R."/>
            <person name="Cattolico R.A."/>
        </authorList>
    </citation>
    <scope>NUCLEOTIDE SEQUENCE</scope>
    <source>
        <strain evidence="2">CCMP291</strain>
    </source>
</reference>
<protein>
    <submittedName>
        <fullName evidence="1">DNA replication complex gins protein psf3</fullName>
    </submittedName>
</protein>
<dbReference type="EMBL" id="JWZX01001728">
    <property type="protein sequence ID" value="KOO32606.1"/>
    <property type="molecule type" value="Genomic_DNA"/>
</dbReference>
<dbReference type="Gene3D" id="1.20.58.2050">
    <property type="match status" value="1"/>
</dbReference>
<dbReference type="SUPFAM" id="SSF158573">
    <property type="entry name" value="GINS helical bundle-like"/>
    <property type="match status" value="1"/>
</dbReference>
<accession>A0A0M0K152</accession>
<dbReference type="CDD" id="cd11713">
    <property type="entry name" value="GINS_A_psf3"/>
    <property type="match status" value="1"/>
</dbReference>
<dbReference type="OrthoDB" id="10251744at2759"/>
<comment type="caution">
    <text evidence="1">The sequence shown here is derived from an EMBL/GenBank/DDBJ whole genome shotgun (WGS) entry which is preliminary data.</text>
</comment>
<name>A0A0M0K152_9EUKA</name>
<organism evidence="1 2">
    <name type="scientific">Chrysochromulina tobinii</name>
    <dbReference type="NCBI Taxonomy" id="1460289"/>
    <lineage>
        <taxon>Eukaryota</taxon>
        <taxon>Haptista</taxon>
        <taxon>Haptophyta</taxon>
        <taxon>Prymnesiophyceae</taxon>
        <taxon>Prymnesiales</taxon>
        <taxon>Chrysochromulinaceae</taxon>
        <taxon>Chrysochromulina</taxon>
    </lineage>
</organism>
<dbReference type="SUPFAM" id="SSF160059">
    <property type="entry name" value="PriA/YqbF domain"/>
    <property type="match status" value="1"/>
</dbReference>
<dbReference type="PANTHER" id="PTHR22768:SF0">
    <property type="entry name" value="DNA REPLICATION COMPLEX GINS PROTEIN PSF3"/>
    <property type="match status" value="1"/>
</dbReference>
<dbReference type="InterPro" id="IPR038437">
    <property type="entry name" value="GINS_Psf3_sf"/>
</dbReference>
<keyword evidence="2" id="KW-1185">Reference proteome</keyword>
<dbReference type="PANTHER" id="PTHR22768">
    <property type="entry name" value="DNA REPLICATION COMPLEX GINS PROTEIN PSF3"/>
    <property type="match status" value="1"/>
</dbReference>
<dbReference type="InterPro" id="IPR036224">
    <property type="entry name" value="GINS_bundle-like_dom_sf"/>
</dbReference>